<feature type="compositionally biased region" description="Basic residues" evidence="1">
    <location>
        <begin position="409"/>
        <end position="418"/>
    </location>
</feature>
<feature type="compositionally biased region" description="Basic and acidic residues" evidence="1">
    <location>
        <begin position="214"/>
        <end position="224"/>
    </location>
</feature>
<dbReference type="EMBL" id="RCNU01000001">
    <property type="protein sequence ID" value="RWQ99406.1"/>
    <property type="molecule type" value="Genomic_DNA"/>
</dbReference>
<gene>
    <name evidence="2" type="ORF">C8Q69DRAFT_524060</name>
</gene>
<name>A0A443I5X0_BYSSP</name>
<dbReference type="VEuPathDB" id="FungiDB:C8Q69DRAFT_524060"/>
<feature type="compositionally biased region" description="Basic and acidic residues" evidence="1">
    <location>
        <begin position="1"/>
        <end position="11"/>
    </location>
</feature>
<comment type="caution">
    <text evidence="2">The sequence shown here is derived from an EMBL/GenBank/DDBJ whole genome shotgun (WGS) entry which is preliminary data.</text>
</comment>
<protein>
    <submittedName>
        <fullName evidence="2">Uncharacterized protein</fullName>
    </submittedName>
</protein>
<sequence length="418" mass="47146">MVTTRSMEKAKSNSGQKTKSNSGQKTKSNSGQKTKSNSGRKTKRRQQTQTPNVAFFKARDIVMSSFPECLTNEQHHVRSSAIHRLKYARELVHWVDFQEDVRRTFDSISWDDYQRPLDVKFHETTGNENVLREEHFMSGNELSTNSRYVQHVLHVMSAIAKEIGIGVFFGDWDATDARQASKKAKEEAEGKGKKGGKKGGGKGKGEAQSAESSKAQKSESTEVNKDMDLQPDFALMDSEFVPRAVGEGKTPFSQHQFSRDVSDAIDGRDDSLLRNILGQPARYMRAFDLKYGFIMNYKDTIFLRQEFVAGSWKLMYSDVIPHDQVSTIEPVKVSVREAMLFLQAVAAGDKTDWTSYNTTPPEEWVKDLKPGKKRKRDSKVVGGDRGEAEGEERNSHNDEDAGNDEPGPSRKKKRVSFE</sequence>
<accession>A0A443I5X0</accession>
<dbReference type="GeneID" id="39602852"/>
<evidence type="ECO:0000313" key="2">
    <source>
        <dbReference type="EMBL" id="RWQ99406.1"/>
    </source>
</evidence>
<feature type="region of interest" description="Disordered" evidence="1">
    <location>
        <begin position="1"/>
        <end position="54"/>
    </location>
</feature>
<feature type="compositionally biased region" description="Basic and acidic residues" evidence="1">
    <location>
        <begin position="378"/>
        <end position="399"/>
    </location>
</feature>
<dbReference type="RefSeq" id="XP_028489051.1">
    <property type="nucleotide sequence ID" value="XM_028633575.1"/>
</dbReference>
<feature type="compositionally biased region" description="Polar residues" evidence="1">
    <location>
        <begin position="12"/>
        <end position="37"/>
    </location>
</feature>
<evidence type="ECO:0000313" key="3">
    <source>
        <dbReference type="Proteomes" id="UP000283841"/>
    </source>
</evidence>
<feature type="compositionally biased region" description="Basic and acidic residues" evidence="1">
    <location>
        <begin position="183"/>
        <end position="192"/>
    </location>
</feature>
<keyword evidence="3" id="KW-1185">Reference proteome</keyword>
<feature type="region of interest" description="Disordered" evidence="1">
    <location>
        <begin position="352"/>
        <end position="418"/>
    </location>
</feature>
<dbReference type="Proteomes" id="UP000283841">
    <property type="component" value="Unassembled WGS sequence"/>
</dbReference>
<dbReference type="AlphaFoldDB" id="A0A443I5X0"/>
<evidence type="ECO:0000256" key="1">
    <source>
        <dbReference type="SAM" id="MobiDB-lite"/>
    </source>
</evidence>
<reference evidence="2 3" key="1">
    <citation type="journal article" date="2018" name="Front. Microbiol.">
        <title>Genomic and genetic insights into a cosmopolitan fungus, Paecilomyces variotii (Eurotiales).</title>
        <authorList>
            <person name="Urquhart A.S."/>
            <person name="Mondo S.J."/>
            <person name="Makela M.R."/>
            <person name="Hane J.K."/>
            <person name="Wiebenga A."/>
            <person name="He G."/>
            <person name="Mihaltcheva S."/>
            <person name="Pangilinan J."/>
            <person name="Lipzen A."/>
            <person name="Barry K."/>
            <person name="de Vries R.P."/>
            <person name="Grigoriev I.V."/>
            <person name="Idnurm A."/>
        </authorList>
    </citation>
    <scope>NUCLEOTIDE SEQUENCE [LARGE SCALE GENOMIC DNA]</scope>
    <source>
        <strain evidence="2 3">CBS 101075</strain>
    </source>
</reference>
<proteinExistence type="predicted"/>
<organism evidence="2 3">
    <name type="scientific">Byssochlamys spectabilis</name>
    <name type="common">Paecilomyces variotii</name>
    <dbReference type="NCBI Taxonomy" id="264951"/>
    <lineage>
        <taxon>Eukaryota</taxon>
        <taxon>Fungi</taxon>
        <taxon>Dikarya</taxon>
        <taxon>Ascomycota</taxon>
        <taxon>Pezizomycotina</taxon>
        <taxon>Eurotiomycetes</taxon>
        <taxon>Eurotiomycetidae</taxon>
        <taxon>Eurotiales</taxon>
        <taxon>Thermoascaceae</taxon>
        <taxon>Paecilomyces</taxon>
    </lineage>
</organism>
<feature type="region of interest" description="Disordered" evidence="1">
    <location>
        <begin position="180"/>
        <end position="224"/>
    </location>
</feature>